<evidence type="ECO:0000313" key="2">
    <source>
        <dbReference type="Proteomes" id="UP000298061"/>
    </source>
</evidence>
<dbReference type="EMBL" id="SFCI01002009">
    <property type="protein sequence ID" value="TFY74565.1"/>
    <property type="molecule type" value="Genomic_DNA"/>
</dbReference>
<gene>
    <name evidence="1" type="ORF">EWM64_g9447</name>
</gene>
<organism evidence="1 2">
    <name type="scientific">Hericium alpestre</name>
    <dbReference type="NCBI Taxonomy" id="135208"/>
    <lineage>
        <taxon>Eukaryota</taxon>
        <taxon>Fungi</taxon>
        <taxon>Dikarya</taxon>
        <taxon>Basidiomycota</taxon>
        <taxon>Agaricomycotina</taxon>
        <taxon>Agaricomycetes</taxon>
        <taxon>Russulales</taxon>
        <taxon>Hericiaceae</taxon>
        <taxon>Hericium</taxon>
    </lineage>
</organism>
<protein>
    <submittedName>
        <fullName evidence="1">Uncharacterized protein</fullName>
    </submittedName>
</protein>
<dbReference type="OrthoDB" id="2678431at2759"/>
<reference evidence="1 2" key="1">
    <citation type="submission" date="2019-02" db="EMBL/GenBank/DDBJ databases">
        <title>Genome sequencing of the rare red list fungi Hericium alpestre (H. flagellum).</title>
        <authorList>
            <person name="Buettner E."/>
            <person name="Kellner H."/>
        </authorList>
    </citation>
    <scope>NUCLEOTIDE SEQUENCE [LARGE SCALE GENOMIC DNA]</scope>
    <source>
        <strain evidence="1 2">DSM 108284</strain>
    </source>
</reference>
<dbReference type="Proteomes" id="UP000298061">
    <property type="component" value="Unassembled WGS sequence"/>
</dbReference>
<name>A0A4Y9ZIZ5_9AGAM</name>
<feature type="non-terminal residue" evidence="1">
    <location>
        <position position="1"/>
    </location>
</feature>
<dbReference type="AlphaFoldDB" id="A0A4Y9ZIZ5"/>
<comment type="caution">
    <text evidence="1">The sequence shown here is derived from an EMBL/GenBank/DDBJ whole genome shotgun (WGS) entry which is preliminary data.</text>
</comment>
<sequence>RTACLQAADNLVRDDVTRLFHDWYKCERIMLGSPKCGIPVRLWDQVFKKKKGAPDLKAWDSIRSSWHNWKVSAFSLDSSRSPGLPCLLPEQYIVEKYECLDCSKTAFWAVFTAPDGQHLKQQEILCMLKEECRIARNELALHAEDARRFFGGNLESPDAKETFMYRKSGQLVPLVKADEIGRCWLDLLATDDGIRQHWEAFQAGIVRRPGSFMEQ</sequence>
<keyword evidence="2" id="KW-1185">Reference proteome</keyword>
<evidence type="ECO:0000313" key="1">
    <source>
        <dbReference type="EMBL" id="TFY74565.1"/>
    </source>
</evidence>
<proteinExistence type="predicted"/>
<accession>A0A4Y9ZIZ5</accession>